<organism evidence="2 3">
    <name type="scientific">Stegodyphus mimosarum</name>
    <name type="common">African social velvet spider</name>
    <dbReference type="NCBI Taxonomy" id="407821"/>
    <lineage>
        <taxon>Eukaryota</taxon>
        <taxon>Metazoa</taxon>
        <taxon>Ecdysozoa</taxon>
        <taxon>Arthropoda</taxon>
        <taxon>Chelicerata</taxon>
        <taxon>Arachnida</taxon>
        <taxon>Araneae</taxon>
        <taxon>Araneomorphae</taxon>
        <taxon>Entelegynae</taxon>
        <taxon>Eresoidea</taxon>
        <taxon>Eresidae</taxon>
        <taxon>Stegodyphus</taxon>
    </lineage>
</organism>
<dbReference type="AlphaFoldDB" id="A0A087T1S3"/>
<sequence length="47" mass="5553">MEVDNPGSKYHPRLLRNEHGNYPIWMNQRAIKKHKAKLKLGRAKKAK</sequence>
<feature type="non-terminal residue" evidence="2">
    <location>
        <position position="47"/>
    </location>
</feature>
<evidence type="ECO:0000313" key="2">
    <source>
        <dbReference type="EMBL" id="KFM59062.1"/>
    </source>
</evidence>
<comment type="similarity">
    <text evidence="1">Belongs to the learning-associated protein family.</text>
</comment>
<gene>
    <name evidence="2" type="ORF">X975_21256</name>
</gene>
<reference evidence="2 3" key="1">
    <citation type="submission" date="2013-11" db="EMBL/GenBank/DDBJ databases">
        <title>Genome sequencing of Stegodyphus mimosarum.</title>
        <authorList>
            <person name="Bechsgaard J."/>
        </authorList>
    </citation>
    <scope>NUCLEOTIDE SEQUENCE [LARGE SCALE GENOMIC DNA]</scope>
</reference>
<dbReference type="EMBL" id="KK113008">
    <property type="protein sequence ID" value="KFM59062.1"/>
    <property type="molecule type" value="Genomic_DNA"/>
</dbReference>
<dbReference type="InterPro" id="IPR018784">
    <property type="entry name" value="LLPH-like"/>
</dbReference>
<evidence type="ECO:0000313" key="3">
    <source>
        <dbReference type="Proteomes" id="UP000054359"/>
    </source>
</evidence>
<keyword evidence="3" id="KW-1185">Reference proteome</keyword>
<name>A0A087T1S3_STEMI</name>
<evidence type="ECO:0000256" key="1">
    <source>
        <dbReference type="ARBA" id="ARBA00034118"/>
    </source>
</evidence>
<dbReference type="Proteomes" id="UP000054359">
    <property type="component" value="Unassembled WGS sequence"/>
</dbReference>
<dbReference type="Pfam" id="PF10169">
    <property type="entry name" value="LLPH"/>
    <property type="match status" value="1"/>
</dbReference>
<evidence type="ECO:0008006" key="4">
    <source>
        <dbReference type="Google" id="ProtNLM"/>
    </source>
</evidence>
<proteinExistence type="inferred from homology"/>
<protein>
    <recommendedName>
        <fullName evidence="4">Protein LLP-like protein</fullName>
    </recommendedName>
</protein>
<accession>A0A087T1S3</accession>